<dbReference type="PANTHER" id="PTHR33526:SF4">
    <property type="entry name" value="OS07G0123800 PROTEIN"/>
    <property type="match status" value="1"/>
</dbReference>
<reference evidence="2" key="1">
    <citation type="submission" date="2022-07" db="EMBL/GenBank/DDBJ databases">
        <authorList>
            <person name="Macas J."/>
            <person name="Novak P."/>
            <person name="Neumann P."/>
        </authorList>
    </citation>
    <scope>NUCLEOTIDE SEQUENCE</scope>
</reference>
<dbReference type="PANTHER" id="PTHR33526">
    <property type="entry name" value="OS07G0123800 PROTEIN"/>
    <property type="match status" value="1"/>
</dbReference>
<gene>
    <name evidence="2" type="ORF">CEURO_LOCUS19192</name>
</gene>
<proteinExistence type="predicted"/>
<keyword evidence="3" id="KW-1185">Reference proteome</keyword>
<dbReference type="AlphaFoldDB" id="A0A9P0ZSZ8"/>
<comment type="caution">
    <text evidence="2">The sequence shown here is derived from an EMBL/GenBank/DDBJ whole genome shotgun (WGS) entry which is preliminary data.</text>
</comment>
<organism evidence="2 3">
    <name type="scientific">Cuscuta europaea</name>
    <name type="common">European dodder</name>
    <dbReference type="NCBI Taxonomy" id="41803"/>
    <lineage>
        <taxon>Eukaryota</taxon>
        <taxon>Viridiplantae</taxon>
        <taxon>Streptophyta</taxon>
        <taxon>Embryophyta</taxon>
        <taxon>Tracheophyta</taxon>
        <taxon>Spermatophyta</taxon>
        <taxon>Magnoliopsida</taxon>
        <taxon>eudicotyledons</taxon>
        <taxon>Gunneridae</taxon>
        <taxon>Pentapetalae</taxon>
        <taxon>asterids</taxon>
        <taxon>lamiids</taxon>
        <taxon>Solanales</taxon>
        <taxon>Convolvulaceae</taxon>
        <taxon>Cuscuteae</taxon>
        <taxon>Cuscuta</taxon>
        <taxon>Cuscuta subgen. Cuscuta</taxon>
    </lineage>
</organism>
<dbReference type="OrthoDB" id="694638at2759"/>
<evidence type="ECO:0000313" key="3">
    <source>
        <dbReference type="Proteomes" id="UP001152484"/>
    </source>
</evidence>
<evidence type="ECO:0000313" key="2">
    <source>
        <dbReference type="EMBL" id="CAH9111334.1"/>
    </source>
</evidence>
<protein>
    <submittedName>
        <fullName evidence="2">Uncharacterized protein</fullName>
    </submittedName>
</protein>
<evidence type="ECO:0000256" key="1">
    <source>
        <dbReference type="SAM" id="MobiDB-lite"/>
    </source>
</evidence>
<dbReference type="Proteomes" id="UP001152484">
    <property type="component" value="Unassembled WGS sequence"/>
</dbReference>
<sequence length="138" mass="14863">MTKSNMESELIKAPIRALKRARDFYVRSLWDCSSKLGPGAGNLMGCPAPPPLSTMPRSFSELTSGDEDLRELIRVSSRRSLRGKAGPELLRRGQPTPAAGDSAPGRGGLPKAGPRRGVVVVAIERIDEEIEVVHVMSS</sequence>
<dbReference type="PIRSF" id="PIRSF031279">
    <property type="entry name" value="UCP031279"/>
    <property type="match status" value="1"/>
</dbReference>
<name>A0A9P0ZSZ8_CUSEU</name>
<feature type="region of interest" description="Disordered" evidence="1">
    <location>
        <begin position="79"/>
        <end position="114"/>
    </location>
</feature>
<accession>A0A9P0ZSZ8</accession>
<dbReference type="InterPro" id="IPR016972">
    <property type="entry name" value="UCP031279"/>
</dbReference>
<dbReference type="EMBL" id="CAMAPE010000054">
    <property type="protein sequence ID" value="CAH9111334.1"/>
    <property type="molecule type" value="Genomic_DNA"/>
</dbReference>